<keyword evidence="8" id="KW-1133">Transmembrane helix</keyword>
<dbReference type="PRINTS" id="PR00385">
    <property type="entry name" value="P450"/>
</dbReference>
<keyword evidence="7 13" id="KW-0479">Metal-binding</keyword>
<evidence type="ECO:0000313" key="14">
    <source>
        <dbReference type="EMBL" id="KIK60269.1"/>
    </source>
</evidence>
<keyword evidence="11" id="KW-0503">Monooxygenase</keyword>
<dbReference type="InterPro" id="IPR050121">
    <property type="entry name" value="Cytochrome_P450_monoxygenase"/>
</dbReference>
<dbReference type="Proteomes" id="UP000053593">
    <property type="component" value="Unassembled WGS sequence"/>
</dbReference>
<evidence type="ECO:0000256" key="6">
    <source>
        <dbReference type="ARBA" id="ARBA00022692"/>
    </source>
</evidence>
<dbReference type="Gene3D" id="1.10.630.10">
    <property type="entry name" value="Cytochrome P450"/>
    <property type="match status" value="1"/>
</dbReference>
<dbReference type="Pfam" id="PF00067">
    <property type="entry name" value="p450"/>
    <property type="match status" value="1"/>
</dbReference>
<dbReference type="AlphaFoldDB" id="A0A0D0CCN9"/>
<dbReference type="GO" id="GO:0016020">
    <property type="term" value="C:membrane"/>
    <property type="evidence" value="ECO:0007669"/>
    <property type="project" value="UniProtKB-SubCell"/>
</dbReference>
<dbReference type="EMBL" id="KN834776">
    <property type="protein sequence ID" value="KIK60269.1"/>
    <property type="molecule type" value="Genomic_DNA"/>
</dbReference>
<keyword evidence="10 13" id="KW-0408">Iron</keyword>
<dbReference type="GO" id="GO:0004497">
    <property type="term" value="F:monooxygenase activity"/>
    <property type="evidence" value="ECO:0007669"/>
    <property type="project" value="UniProtKB-KW"/>
</dbReference>
<dbReference type="GO" id="GO:0020037">
    <property type="term" value="F:heme binding"/>
    <property type="evidence" value="ECO:0007669"/>
    <property type="project" value="InterPro"/>
</dbReference>
<evidence type="ECO:0000256" key="12">
    <source>
        <dbReference type="ARBA" id="ARBA00023136"/>
    </source>
</evidence>
<keyword evidence="15" id="KW-1185">Reference proteome</keyword>
<comment type="subcellular location">
    <subcellularLocation>
        <location evidence="2">Membrane</location>
    </subcellularLocation>
</comment>
<keyword evidence="9" id="KW-0560">Oxidoreductase</keyword>
<dbReference type="PRINTS" id="PR00463">
    <property type="entry name" value="EP450I"/>
</dbReference>
<dbReference type="GO" id="GO:0016705">
    <property type="term" value="F:oxidoreductase activity, acting on paired donors, with incorporation or reduction of molecular oxygen"/>
    <property type="evidence" value="ECO:0007669"/>
    <property type="project" value="InterPro"/>
</dbReference>
<evidence type="ECO:0000256" key="2">
    <source>
        <dbReference type="ARBA" id="ARBA00004370"/>
    </source>
</evidence>
<evidence type="ECO:0000256" key="13">
    <source>
        <dbReference type="PIRSR" id="PIRSR602401-1"/>
    </source>
</evidence>
<evidence type="ECO:0008006" key="16">
    <source>
        <dbReference type="Google" id="ProtNLM"/>
    </source>
</evidence>
<dbReference type="OrthoDB" id="1470350at2759"/>
<comment type="similarity">
    <text evidence="4">Belongs to the cytochrome P450 family.</text>
</comment>
<dbReference type="HOGENOM" id="CLU_001570_5_11_1"/>
<evidence type="ECO:0000313" key="15">
    <source>
        <dbReference type="Proteomes" id="UP000053593"/>
    </source>
</evidence>
<comment type="pathway">
    <text evidence="3">Secondary metabolite biosynthesis; terpenoid biosynthesis.</text>
</comment>
<dbReference type="GO" id="GO:0005506">
    <property type="term" value="F:iron ion binding"/>
    <property type="evidence" value="ECO:0007669"/>
    <property type="project" value="InterPro"/>
</dbReference>
<evidence type="ECO:0000256" key="11">
    <source>
        <dbReference type="ARBA" id="ARBA00023033"/>
    </source>
</evidence>
<dbReference type="InterPro" id="IPR036396">
    <property type="entry name" value="Cyt_P450_sf"/>
</dbReference>
<evidence type="ECO:0000256" key="5">
    <source>
        <dbReference type="ARBA" id="ARBA00022617"/>
    </source>
</evidence>
<proteinExistence type="inferred from homology"/>
<keyword evidence="6" id="KW-0812">Transmembrane</keyword>
<dbReference type="PANTHER" id="PTHR24305">
    <property type="entry name" value="CYTOCHROME P450"/>
    <property type="match status" value="1"/>
</dbReference>
<evidence type="ECO:0000256" key="9">
    <source>
        <dbReference type="ARBA" id="ARBA00023002"/>
    </source>
</evidence>
<evidence type="ECO:0000256" key="10">
    <source>
        <dbReference type="ARBA" id="ARBA00023004"/>
    </source>
</evidence>
<dbReference type="PANTHER" id="PTHR24305:SF166">
    <property type="entry name" value="CYTOCHROME P450 12A4, MITOCHONDRIAL-RELATED"/>
    <property type="match status" value="1"/>
</dbReference>
<reference evidence="14 15" key="1">
    <citation type="submission" date="2014-04" db="EMBL/GenBank/DDBJ databases">
        <title>Evolutionary Origins and Diversification of the Mycorrhizal Mutualists.</title>
        <authorList>
            <consortium name="DOE Joint Genome Institute"/>
            <consortium name="Mycorrhizal Genomics Consortium"/>
            <person name="Kohler A."/>
            <person name="Kuo A."/>
            <person name="Nagy L.G."/>
            <person name="Floudas D."/>
            <person name="Copeland A."/>
            <person name="Barry K.W."/>
            <person name="Cichocki N."/>
            <person name="Veneault-Fourrey C."/>
            <person name="LaButti K."/>
            <person name="Lindquist E.A."/>
            <person name="Lipzen A."/>
            <person name="Lundell T."/>
            <person name="Morin E."/>
            <person name="Murat C."/>
            <person name="Riley R."/>
            <person name="Ohm R."/>
            <person name="Sun H."/>
            <person name="Tunlid A."/>
            <person name="Henrissat B."/>
            <person name="Grigoriev I.V."/>
            <person name="Hibbett D.S."/>
            <person name="Martin F."/>
        </authorList>
    </citation>
    <scope>NUCLEOTIDE SEQUENCE [LARGE SCALE GENOMIC DNA]</scope>
    <source>
        <strain evidence="14 15">FD-317 M1</strain>
    </source>
</reference>
<evidence type="ECO:0000256" key="4">
    <source>
        <dbReference type="ARBA" id="ARBA00010617"/>
    </source>
</evidence>
<dbReference type="InterPro" id="IPR002401">
    <property type="entry name" value="Cyt_P450_E_grp-I"/>
</dbReference>
<keyword evidence="5 13" id="KW-0349">Heme</keyword>
<gene>
    <name evidence="14" type="ORF">GYMLUDRAFT_168136</name>
</gene>
<evidence type="ECO:0000256" key="8">
    <source>
        <dbReference type="ARBA" id="ARBA00022989"/>
    </source>
</evidence>
<sequence>MYQLLLPDHYGVHEFKWQEKYGAVYRIKGCFNENRLMISDPTALKYILNDPTTFERSIQQQEIVNMLIGEKAVFYVKGDSHRRIRNIMNTAFSPSNMRALPPVFSNIAEKLQTLREELSIADNEDNAAIDIYHTLHSATLDAVGEGAIGYQFQALDDNDSELGQIHQNIITMSGVRAKSDIIFEGIVPYIPPFLLRLALSFPSPAFTALRRNREVSRKVAKELVSASMGSAKGENQHGEGQRKDLISVMVRRNLATNASDRMSDEEMQQQIPSLMIAGQDTTGNTLSMAIYELGKDLALQSMIRKEVLGISENVQRDLKFEDLEKLPLMNAFLKEVLRMHPGLPMSDRVAITDTLLPLSEALVTTSGERITALPIRKGQHIIIATASYNRLVSVWGNDAHVFRPSRWLESGRDNDVMSVKGTALGPYAGLATFFGGPRVCLGWRFALTELQVLLSVLIRRFKFSLPDDKNKFIRPRLAVTLAPVREDGCFGLPVVVKDVDE</sequence>
<name>A0A0D0CCN9_9AGAR</name>
<keyword evidence="12" id="KW-0472">Membrane</keyword>
<comment type="cofactor">
    <cofactor evidence="1 13">
        <name>heme</name>
        <dbReference type="ChEBI" id="CHEBI:30413"/>
    </cofactor>
</comment>
<feature type="binding site" description="axial binding residue" evidence="13">
    <location>
        <position position="440"/>
    </location>
    <ligand>
        <name>heme</name>
        <dbReference type="ChEBI" id="CHEBI:30413"/>
    </ligand>
    <ligandPart>
        <name>Fe</name>
        <dbReference type="ChEBI" id="CHEBI:18248"/>
    </ligandPart>
</feature>
<evidence type="ECO:0000256" key="3">
    <source>
        <dbReference type="ARBA" id="ARBA00004721"/>
    </source>
</evidence>
<dbReference type="InterPro" id="IPR001128">
    <property type="entry name" value="Cyt_P450"/>
</dbReference>
<evidence type="ECO:0000256" key="7">
    <source>
        <dbReference type="ARBA" id="ARBA00022723"/>
    </source>
</evidence>
<evidence type="ECO:0000256" key="1">
    <source>
        <dbReference type="ARBA" id="ARBA00001971"/>
    </source>
</evidence>
<accession>A0A0D0CCN9</accession>
<protein>
    <recommendedName>
        <fullName evidence="16">Cytochrome P450</fullName>
    </recommendedName>
</protein>
<dbReference type="SUPFAM" id="SSF48264">
    <property type="entry name" value="Cytochrome P450"/>
    <property type="match status" value="1"/>
</dbReference>
<organism evidence="14 15">
    <name type="scientific">Collybiopsis luxurians FD-317 M1</name>
    <dbReference type="NCBI Taxonomy" id="944289"/>
    <lineage>
        <taxon>Eukaryota</taxon>
        <taxon>Fungi</taxon>
        <taxon>Dikarya</taxon>
        <taxon>Basidiomycota</taxon>
        <taxon>Agaricomycotina</taxon>
        <taxon>Agaricomycetes</taxon>
        <taxon>Agaricomycetidae</taxon>
        <taxon>Agaricales</taxon>
        <taxon>Marasmiineae</taxon>
        <taxon>Omphalotaceae</taxon>
        <taxon>Collybiopsis</taxon>
        <taxon>Collybiopsis luxurians</taxon>
    </lineage>
</organism>